<dbReference type="PANTHER" id="PTHR22912">
    <property type="entry name" value="DISULFIDE OXIDOREDUCTASE"/>
    <property type="match status" value="1"/>
</dbReference>
<feature type="disulfide bond" description="Redox-active" evidence="13">
    <location>
        <begin position="41"/>
        <end position="46"/>
    </location>
</feature>
<dbReference type="PATRIC" id="fig|595434.4.peg.2971"/>
<keyword evidence="4 14" id="KW-0285">Flavoprotein</keyword>
<evidence type="ECO:0000256" key="6">
    <source>
        <dbReference type="ARBA" id="ARBA00023002"/>
    </source>
</evidence>
<dbReference type="Pfam" id="PF07992">
    <property type="entry name" value="Pyr_redox_2"/>
    <property type="match status" value="1"/>
</dbReference>
<dbReference type="PANTHER" id="PTHR22912:SF160">
    <property type="entry name" value="DIHYDROLIPOYL DEHYDROGENASE"/>
    <property type="match status" value="1"/>
</dbReference>
<sequence length="475" mass="49998">MHAPVVVLGGGPGGYAAAFLAADEGMEVTIVEAEPRLGGTCLIRGCIPSKALLHVAKVISEVEDLKAEWGIEYSGAPKIDVDVVRARKDKVIDNLTGGLGGLAKRRNVTVIQARGSFVSSNELQLEGDHKSIPEGGRLTFDKCIIATGSVPAMPPAFDIGSDRVMDSTGALALKDIPENLLVVGGGYIGLEMGTVYAHLGSKVSVVELGESLLPGADRDLVKPLAKKIDKMCDGRVFLNTKVGSLAEDGDKVVVSFEGPSKFGTESYDRVLISIGRRPVTRGLGLENTQVEVNERGFIVCDEQQRTADPNIMAIGDVAGDPMLAHKATHEGRVAAEVLAGKNVAFDKAAIPAVVFTDPEIAWAGLTEGEAKAAGRKVDVEVYPWAASGRAQAIGVTNGLTKWLVDPETHRVLGCGIVGTGAGELIAEAVLAIEMGCEVTDITETVHPHPTLSETLMNAGEVHFGTATEIYKPKRK</sequence>
<evidence type="ECO:0000256" key="4">
    <source>
        <dbReference type="ARBA" id="ARBA00022630"/>
    </source>
</evidence>
<dbReference type="InterPro" id="IPR001100">
    <property type="entry name" value="Pyr_nuc-diS_OxRdtase"/>
</dbReference>
<gene>
    <name evidence="17" type="ORF">RISK_003119</name>
</gene>
<dbReference type="EMBL" id="LECT01000025">
    <property type="protein sequence ID" value="KLU04851.1"/>
    <property type="molecule type" value="Genomic_DNA"/>
</dbReference>
<dbReference type="RefSeq" id="WP_047814661.1">
    <property type="nucleotide sequence ID" value="NZ_LECT01000025.1"/>
</dbReference>
<comment type="miscellaneous">
    <text evidence="14">The active site is a redox-active disulfide bond.</text>
</comment>
<comment type="cofactor">
    <cofactor evidence="12 14">
        <name>FAD</name>
        <dbReference type="ChEBI" id="CHEBI:57692"/>
    </cofactor>
    <text evidence="12 14">Binds 1 FAD per subunit.</text>
</comment>
<evidence type="ECO:0000259" key="15">
    <source>
        <dbReference type="Pfam" id="PF02852"/>
    </source>
</evidence>
<evidence type="ECO:0000313" key="18">
    <source>
        <dbReference type="Proteomes" id="UP000036367"/>
    </source>
</evidence>
<feature type="active site" description="Proton acceptor" evidence="11">
    <location>
        <position position="448"/>
    </location>
</feature>
<keyword evidence="17" id="KW-0670">Pyruvate</keyword>
<keyword evidence="18" id="KW-1185">Reference proteome</keyword>
<dbReference type="GO" id="GO:0006103">
    <property type="term" value="P:2-oxoglutarate metabolic process"/>
    <property type="evidence" value="ECO:0007669"/>
    <property type="project" value="TreeGrafter"/>
</dbReference>
<feature type="domain" description="FAD/NAD(P)-binding" evidence="16">
    <location>
        <begin position="5"/>
        <end position="331"/>
    </location>
</feature>
<feature type="binding site" evidence="12">
    <location>
        <position position="50"/>
    </location>
    <ligand>
        <name>FAD</name>
        <dbReference type="ChEBI" id="CHEBI:57692"/>
    </ligand>
</feature>
<keyword evidence="5 12" id="KW-0274">FAD</keyword>
<dbReference type="InterPro" id="IPR023753">
    <property type="entry name" value="FAD/NAD-binding_dom"/>
</dbReference>
<protein>
    <recommendedName>
        <fullName evidence="3 14">Dihydrolipoyl dehydrogenase</fullName>
        <ecNumber evidence="2 14">1.8.1.4</ecNumber>
    </recommendedName>
</protein>
<comment type="caution">
    <text evidence="17">The sequence shown here is derived from an EMBL/GenBank/DDBJ whole genome shotgun (WGS) entry which is preliminary data.</text>
</comment>
<feature type="binding site" evidence="12">
    <location>
        <begin position="184"/>
        <end position="191"/>
    </location>
    <ligand>
        <name>NAD(+)</name>
        <dbReference type="ChEBI" id="CHEBI:57540"/>
    </ligand>
</feature>
<keyword evidence="8" id="KW-1015">Disulfide bond</keyword>
<dbReference type="InterPro" id="IPR050151">
    <property type="entry name" value="Class-I_Pyr_Nuc-Dis_Oxidored"/>
</dbReference>
<dbReference type="Proteomes" id="UP000036367">
    <property type="component" value="Unassembled WGS sequence"/>
</dbReference>
<name>A0A0J1BE78_RHOIS</name>
<dbReference type="SUPFAM" id="SSF51905">
    <property type="entry name" value="FAD/NAD(P)-binding domain"/>
    <property type="match status" value="1"/>
</dbReference>
<dbReference type="NCBIfam" id="TIGR01350">
    <property type="entry name" value="lipoamide_DH"/>
    <property type="match status" value="1"/>
</dbReference>
<dbReference type="InterPro" id="IPR016156">
    <property type="entry name" value="FAD/NAD-linked_Rdtase_dimer_sf"/>
</dbReference>
<dbReference type="Gene3D" id="3.50.50.60">
    <property type="entry name" value="FAD/NAD(P)-binding domain"/>
    <property type="match status" value="2"/>
</dbReference>
<evidence type="ECO:0000256" key="1">
    <source>
        <dbReference type="ARBA" id="ARBA00007532"/>
    </source>
</evidence>
<evidence type="ECO:0000313" key="17">
    <source>
        <dbReference type="EMBL" id="KLU04851.1"/>
    </source>
</evidence>
<organism evidence="17 18">
    <name type="scientific">Rhodopirellula islandica</name>
    <dbReference type="NCBI Taxonomy" id="595434"/>
    <lineage>
        <taxon>Bacteria</taxon>
        <taxon>Pseudomonadati</taxon>
        <taxon>Planctomycetota</taxon>
        <taxon>Planctomycetia</taxon>
        <taxon>Pirellulales</taxon>
        <taxon>Pirellulaceae</taxon>
        <taxon>Rhodopirellula</taxon>
    </lineage>
</organism>
<feature type="binding site" evidence="12">
    <location>
        <position position="207"/>
    </location>
    <ligand>
        <name>NAD(+)</name>
        <dbReference type="ChEBI" id="CHEBI:57540"/>
    </ligand>
</feature>
<dbReference type="PRINTS" id="PR00411">
    <property type="entry name" value="PNDRDTASEI"/>
</dbReference>
<dbReference type="OrthoDB" id="230580at2"/>
<feature type="binding site" evidence="12">
    <location>
        <position position="275"/>
    </location>
    <ligand>
        <name>NAD(+)</name>
        <dbReference type="ChEBI" id="CHEBI:57540"/>
    </ligand>
</feature>
<dbReference type="STRING" id="595434.RISK_003119"/>
<evidence type="ECO:0000256" key="8">
    <source>
        <dbReference type="ARBA" id="ARBA00023157"/>
    </source>
</evidence>
<evidence type="ECO:0000256" key="14">
    <source>
        <dbReference type="RuleBase" id="RU003692"/>
    </source>
</evidence>
<keyword evidence="9 14" id="KW-0676">Redox-active center</keyword>
<keyword evidence="12" id="KW-0547">Nucleotide-binding</keyword>
<evidence type="ECO:0000256" key="10">
    <source>
        <dbReference type="ARBA" id="ARBA00049187"/>
    </source>
</evidence>
<dbReference type="GO" id="GO:0050660">
    <property type="term" value="F:flavin adenine dinucleotide binding"/>
    <property type="evidence" value="ECO:0007669"/>
    <property type="project" value="InterPro"/>
</dbReference>
<keyword evidence="7 12" id="KW-0520">NAD</keyword>
<feature type="domain" description="Pyridine nucleotide-disulphide oxidoreductase dimerisation" evidence="15">
    <location>
        <begin position="350"/>
        <end position="457"/>
    </location>
</feature>
<dbReference type="InterPro" id="IPR006258">
    <property type="entry name" value="Lipoamide_DH"/>
</dbReference>
<dbReference type="AlphaFoldDB" id="A0A0J1BE78"/>
<dbReference type="PROSITE" id="PS00076">
    <property type="entry name" value="PYRIDINE_REDOX_1"/>
    <property type="match status" value="1"/>
</dbReference>
<feature type="binding site" evidence="12">
    <location>
        <begin position="322"/>
        <end position="325"/>
    </location>
    <ligand>
        <name>FAD</name>
        <dbReference type="ChEBI" id="CHEBI:57692"/>
    </ligand>
</feature>
<proteinExistence type="inferred from homology"/>
<feature type="binding site" evidence="12">
    <location>
        <begin position="147"/>
        <end position="149"/>
    </location>
    <ligand>
        <name>FAD</name>
        <dbReference type="ChEBI" id="CHEBI:57692"/>
    </ligand>
</feature>
<evidence type="ECO:0000256" key="3">
    <source>
        <dbReference type="ARBA" id="ARBA00016961"/>
    </source>
</evidence>
<reference evidence="17" key="1">
    <citation type="submission" date="2015-05" db="EMBL/GenBank/DDBJ databases">
        <title>Permanent draft genome of Rhodopirellula islandicus K833.</title>
        <authorList>
            <person name="Kizina J."/>
            <person name="Richter M."/>
            <person name="Glockner F.O."/>
            <person name="Harder J."/>
        </authorList>
    </citation>
    <scope>NUCLEOTIDE SEQUENCE [LARGE SCALE GENOMIC DNA]</scope>
    <source>
        <strain evidence="17">K833</strain>
    </source>
</reference>
<feature type="binding site" evidence="12">
    <location>
        <position position="316"/>
    </location>
    <ligand>
        <name>FAD</name>
        <dbReference type="ChEBI" id="CHEBI:57692"/>
    </ligand>
</feature>
<dbReference type="InterPro" id="IPR012999">
    <property type="entry name" value="Pyr_OxRdtase_I_AS"/>
</dbReference>
<dbReference type="SUPFAM" id="SSF55424">
    <property type="entry name" value="FAD/NAD-linked reductases, dimerisation (C-terminal) domain"/>
    <property type="match status" value="1"/>
</dbReference>
<evidence type="ECO:0000256" key="5">
    <source>
        <dbReference type="ARBA" id="ARBA00022827"/>
    </source>
</evidence>
<dbReference type="Gene3D" id="3.30.390.30">
    <property type="match status" value="1"/>
</dbReference>
<comment type="catalytic activity">
    <reaction evidence="10 14">
        <text>N(6)-[(R)-dihydrolipoyl]-L-lysyl-[protein] + NAD(+) = N(6)-[(R)-lipoyl]-L-lysyl-[protein] + NADH + H(+)</text>
        <dbReference type="Rhea" id="RHEA:15045"/>
        <dbReference type="Rhea" id="RHEA-COMP:10474"/>
        <dbReference type="Rhea" id="RHEA-COMP:10475"/>
        <dbReference type="ChEBI" id="CHEBI:15378"/>
        <dbReference type="ChEBI" id="CHEBI:57540"/>
        <dbReference type="ChEBI" id="CHEBI:57945"/>
        <dbReference type="ChEBI" id="CHEBI:83099"/>
        <dbReference type="ChEBI" id="CHEBI:83100"/>
        <dbReference type="EC" id="1.8.1.4"/>
    </reaction>
</comment>
<accession>A0A0J1BE78</accession>
<dbReference type="Pfam" id="PF02852">
    <property type="entry name" value="Pyr_redox_dim"/>
    <property type="match status" value="1"/>
</dbReference>
<evidence type="ECO:0000256" key="13">
    <source>
        <dbReference type="PIRSR" id="PIRSR000350-4"/>
    </source>
</evidence>
<dbReference type="EC" id="1.8.1.4" evidence="2 14"/>
<feature type="binding site" evidence="12">
    <location>
        <position position="115"/>
    </location>
    <ligand>
        <name>FAD</name>
        <dbReference type="ChEBI" id="CHEBI:57692"/>
    </ligand>
</feature>
<keyword evidence="6 14" id="KW-0560">Oxidoreductase</keyword>
<evidence type="ECO:0000256" key="2">
    <source>
        <dbReference type="ARBA" id="ARBA00012608"/>
    </source>
</evidence>
<evidence type="ECO:0000259" key="16">
    <source>
        <dbReference type="Pfam" id="PF07992"/>
    </source>
</evidence>
<dbReference type="InterPro" id="IPR004099">
    <property type="entry name" value="Pyr_nucl-diS_OxRdtase_dimer"/>
</dbReference>
<evidence type="ECO:0000256" key="7">
    <source>
        <dbReference type="ARBA" id="ARBA00023027"/>
    </source>
</evidence>
<evidence type="ECO:0000256" key="9">
    <source>
        <dbReference type="ARBA" id="ARBA00023284"/>
    </source>
</evidence>
<evidence type="ECO:0000256" key="11">
    <source>
        <dbReference type="PIRSR" id="PIRSR000350-2"/>
    </source>
</evidence>
<dbReference type="InterPro" id="IPR036188">
    <property type="entry name" value="FAD/NAD-bd_sf"/>
</dbReference>
<dbReference type="FunFam" id="3.30.390.30:FF:000001">
    <property type="entry name" value="Dihydrolipoyl dehydrogenase"/>
    <property type="match status" value="1"/>
</dbReference>
<evidence type="ECO:0000256" key="12">
    <source>
        <dbReference type="PIRSR" id="PIRSR000350-3"/>
    </source>
</evidence>
<comment type="similarity">
    <text evidence="1 14">Belongs to the class-I pyridine nucleotide-disulfide oxidoreductase family.</text>
</comment>
<dbReference type="GO" id="GO:0004148">
    <property type="term" value="F:dihydrolipoyl dehydrogenase (NADH) activity"/>
    <property type="evidence" value="ECO:0007669"/>
    <property type="project" value="UniProtKB-EC"/>
</dbReference>
<dbReference type="PIRSF" id="PIRSF000350">
    <property type="entry name" value="Mercury_reductase_MerA"/>
    <property type="match status" value="1"/>
</dbReference>
<dbReference type="PRINTS" id="PR00368">
    <property type="entry name" value="FADPNR"/>
</dbReference>